<organism evidence="6 7">
    <name type="scientific">Ulvibacterium marinum</name>
    <dbReference type="NCBI Taxonomy" id="2419782"/>
    <lineage>
        <taxon>Bacteria</taxon>
        <taxon>Pseudomonadati</taxon>
        <taxon>Bacteroidota</taxon>
        <taxon>Flavobacteriia</taxon>
        <taxon>Flavobacteriales</taxon>
        <taxon>Flavobacteriaceae</taxon>
        <taxon>Ulvibacterium</taxon>
    </lineage>
</organism>
<dbReference type="PANTHER" id="PTHR33798:SF5">
    <property type="entry name" value="FLAVIN REDUCTASE LIKE DOMAIN-CONTAINING PROTEIN"/>
    <property type="match status" value="1"/>
</dbReference>
<evidence type="ECO:0000256" key="1">
    <source>
        <dbReference type="ARBA" id="ARBA00001917"/>
    </source>
</evidence>
<keyword evidence="3" id="KW-0288">FMN</keyword>
<dbReference type="InterPro" id="IPR002563">
    <property type="entry name" value="Flavin_Rdtase-like_dom"/>
</dbReference>
<dbReference type="SUPFAM" id="SSF50475">
    <property type="entry name" value="FMN-binding split barrel"/>
    <property type="match status" value="1"/>
</dbReference>
<dbReference type="AlphaFoldDB" id="A0A3B0BZ81"/>
<proteinExistence type="inferred from homology"/>
<protein>
    <submittedName>
        <fullName evidence="6">Flavin oxidoreductase</fullName>
    </submittedName>
</protein>
<dbReference type="GO" id="GO:0010181">
    <property type="term" value="F:FMN binding"/>
    <property type="evidence" value="ECO:0007669"/>
    <property type="project" value="InterPro"/>
</dbReference>
<evidence type="ECO:0000313" key="6">
    <source>
        <dbReference type="EMBL" id="RKN78392.1"/>
    </source>
</evidence>
<evidence type="ECO:0000313" key="7">
    <source>
        <dbReference type="Proteomes" id="UP000276603"/>
    </source>
</evidence>
<dbReference type="Proteomes" id="UP000276603">
    <property type="component" value="Unassembled WGS sequence"/>
</dbReference>
<keyword evidence="7" id="KW-1185">Reference proteome</keyword>
<dbReference type="PANTHER" id="PTHR33798">
    <property type="entry name" value="FLAVOPROTEIN OXYGENASE"/>
    <property type="match status" value="1"/>
</dbReference>
<evidence type="ECO:0000256" key="4">
    <source>
        <dbReference type="ARBA" id="ARBA00038054"/>
    </source>
</evidence>
<evidence type="ECO:0000259" key="5">
    <source>
        <dbReference type="Pfam" id="PF01613"/>
    </source>
</evidence>
<comment type="cofactor">
    <cofactor evidence="1">
        <name>FMN</name>
        <dbReference type="ChEBI" id="CHEBI:58210"/>
    </cofactor>
</comment>
<evidence type="ECO:0000256" key="2">
    <source>
        <dbReference type="ARBA" id="ARBA00022630"/>
    </source>
</evidence>
<dbReference type="EMBL" id="RBCJ01000004">
    <property type="protein sequence ID" value="RKN78392.1"/>
    <property type="molecule type" value="Genomic_DNA"/>
</dbReference>
<comment type="similarity">
    <text evidence="4">Belongs to the flavoredoxin family.</text>
</comment>
<comment type="caution">
    <text evidence="6">The sequence shown here is derived from an EMBL/GenBank/DDBJ whole genome shotgun (WGS) entry which is preliminary data.</text>
</comment>
<dbReference type="Pfam" id="PF01613">
    <property type="entry name" value="Flavin_Reduct"/>
    <property type="match status" value="1"/>
</dbReference>
<dbReference type="Gene3D" id="2.30.110.10">
    <property type="entry name" value="Electron Transport, Fmn-binding Protein, Chain A"/>
    <property type="match status" value="1"/>
</dbReference>
<dbReference type="InterPro" id="IPR012349">
    <property type="entry name" value="Split_barrel_FMN-bd"/>
</dbReference>
<dbReference type="OrthoDB" id="5293996at2"/>
<dbReference type="RefSeq" id="WP_120713300.1">
    <property type="nucleotide sequence ID" value="NZ_RBCJ01000004.1"/>
</dbReference>
<gene>
    <name evidence="6" type="ORF">D7Z94_19430</name>
</gene>
<feature type="domain" description="Flavin reductase like" evidence="5">
    <location>
        <begin position="34"/>
        <end position="167"/>
    </location>
</feature>
<accession>A0A3B0BZ81</accession>
<name>A0A3B0BZ81_9FLAO</name>
<reference evidence="6 7" key="1">
    <citation type="submission" date="2018-10" db="EMBL/GenBank/DDBJ databases">
        <title>Ulvibacterium marinum gen. nov., sp. nov., a novel marine bacterium of the family Flavobacteriaceae, isolated from a culture of the green alga Ulva prolifera.</title>
        <authorList>
            <person name="Zhang Z."/>
        </authorList>
    </citation>
    <scope>NUCLEOTIDE SEQUENCE [LARGE SCALE GENOMIC DNA]</scope>
    <source>
        <strain evidence="6 7">CCMM003</strain>
    </source>
</reference>
<evidence type="ECO:0000256" key="3">
    <source>
        <dbReference type="ARBA" id="ARBA00022643"/>
    </source>
</evidence>
<sequence length="213" mass="23950">MLHYSKSDLDKLPTRFKSNLINSCTGYKSCNLLGTISEKGVTNLAIFNSILHIGSNPPLLGFILRPLTVKRDTYENIKLNGDFTVNHVNKSIIRPAHQTSAKYEKEISEFEKTGLVAEYLDGFPAPYVEESTIKLGCRYENAYEIKENGCLLIIGSILHIYLPKETQHKDGWVQLDKAQSISAIGLDGYALPELLMRLAYARPDEFENTPNEP</sequence>
<keyword evidence="2" id="KW-0285">Flavoprotein</keyword>
<dbReference type="GO" id="GO:0016646">
    <property type="term" value="F:oxidoreductase activity, acting on the CH-NH group of donors, NAD or NADP as acceptor"/>
    <property type="evidence" value="ECO:0007669"/>
    <property type="project" value="UniProtKB-ARBA"/>
</dbReference>